<dbReference type="EMBL" id="JAGHQM010000443">
    <property type="protein sequence ID" value="KAH0561959.1"/>
    <property type="molecule type" value="Genomic_DNA"/>
</dbReference>
<evidence type="ECO:0008006" key="9">
    <source>
        <dbReference type="Google" id="ProtNLM"/>
    </source>
</evidence>
<feature type="repeat" description="ANK" evidence="3">
    <location>
        <begin position="1042"/>
        <end position="1062"/>
    </location>
</feature>
<feature type="region of interest" description="Disordered" evidence="4">
    <location>
        <begin position="308"/>
        <end position="329"/>
    </location>
</feature>
<comment type="caution">
    <text evidence="7">The sequence shown here is derived from an EMBL/GenBank/DDBJ whole genome shotgun (WGS) entry which is preliminary data.</text>
</comment>
<keyword evidence="6" id="KW-0732">Signal</keyword>
<feature type="chain" id="PRO_5040118801" description="Ankyrin repeat protein" evidence="6">
    <location>
        <begin position="22"/>
        <end position="1103"/>
    </location>
</feature>
<feature type="repeat" description="ANK" evidence="3">
    <location>
        <begin position="1009"/>
        <end position="1041"/>
    </location>
</feature>
<dbReference type="Proteomes" id="UP000750711">
    <property type="component" value="Unassembled WGS sequence"/>
</dbReference>
<feature type="repeat" description="ANK" evidence="3">
    <location>
        <begin position="911"/>
        <end position="943"/>
    </location>
</feature>
<dbReference type="PROSITE" id="PS50297">
    <property type="entry name" value="ANK_REP_REGION"/>
    <property type="match status" value="6"/>
</dbReference>
<keyword evidence="2 3" id="KW-0040">ANK repeat</keyword>
<evidence type="ECO:0000256" key="6">
    <source>
        <dbReference type="SAM" id="SignalP"/>
    </source>
</evidence>
<dbReference type="InterPro" id="IPR036770">
    <property type="entry name" value="Ankyrin_rpt-contain_sf"/>
</dbReference>
<keyword evidence="1" id="KW-0677">Repeat</keyword>
<feature type="transmembrane region" description="Helical" evidence="5">
    <location>
        <begin position="236"/>
        <end position="259"/>
    </location>
</feature>
<dbReference type="SMART" id="SM00248">
    <property type="entry name" value="ANK"/>
    <property type="match status" value="6"/>
</dbReference>
<keyword evidence="5" id="KW-1133">Transmembrane helix</keyword>
<evidence type="ECO:0000256" key="3">
    <source>
        <dbReference type="PROSITE-ProRule" id="PRU00023"/>
    </source>
</evidence>
<evidence type="ECO:0000256" key="5">
    <source>
        <dbReference type="SAM" id="Phobius"/>
    </source>
</evidence>
<evidence type="ECO:0000256" key="4">
    <source>
        <dbReference type="SAM" id="MobiDB-lite"/>
    </source>
</evidence>
<proteinExistence type="predicted"/>
<dbReference type="AlphaFoldDB" id="A0A9P8RR82"/>
<feature type="repeat" description="ANK" evidence="3">
    <location>
        <begin position="878"/>
        <end position="910"/>
    </location>
</feature>
<dbReference type="Pfam" id="PF00023">
    <property type="entry name" value="Ank"/>
    <property type="match status" value="1"/>
</dbReference>
<evidence type="ECO:0000313" key="8">
    <source>
        <dbReference type="Proteomes" id="UP000750711"/>
    </source>
</evidence>
<name>A0A9P8RR82_9PEZI</name>
<feature type="repeat" description="ANK" evidence="3">
    <location>
        <begin position="977"/>
        <end position="1009"/>
    </location>
</feature>
<reference evidence="7" key="1">
    <citation type="submission" date="2021-03" db="EMBL/GenBank/DDBJ databases">
        <title>Comparative genomics and phylogenomic investigation of the class Geoglossomycetes provide insights into ecological specialization and systematics.</title>
        <authorList>
            <person name="Melie T."/>
            <person name="Pirro S."/>
            <person name="Miller A.N."/>
            <person name="Quandt A."/>
        </authorList>
    </citation>
    <scope>NUCLEOTIDE SEQUENCE</scope>
    <source>
        <strain evidence="7">CAQ_001_2017</strain>
    </source>
</reference>
<dbReference type="SUPFAM" id="SSF48403">
    <property type="entry name" value="Ankyrin repeat"/>
    <property type="match status" value="1"/>
</dbReference>
<gene>
    <name evidence="7" type="ORF">GP486_003336</name>
</gene>
<feature type="signal peptide" evidence="6">
    <location>
        <begin position="1"/>
        <end position="21"/>
    </location>
</feature>
<dbReference type="InterPro" id="IPR002110">
    <property type="entry name" value="Ankyrin_rpt"/>
</dbReference>
<protein>
    <recommendedName>
        <fullName evidence="9">Ankyrin repeat protein</fullName>
    </recommendedName>
</protein>
<feature type="compositionally biased region" description="Basic and acidic residues" evidence="4">
    <location>
        <begin position="311"/>
        <end position="325"/>
    </location>
</feature>
<evidence type="ECO:0000256" key="1">
    <source>
        <dbReference type="ARBA" id="ARBA00022737"/>
    </source>
</evidence>
<keyword evidence="8" id="KW-1185">Reference proteome</keyword>
<dbReference type="PANTHER" id="PTHR24198">
    <property type="entry name" value="ANKYRIN REPEAT AND PROTEIN KINASE DOMAIN-CONTAINING PROTEIN"/>
    <property type="match status" value="1"/>
</dbReference>
<evidence type="ECO:0000313" key="7">
    <source>
        <dbReference type="EMBL" id="KAH0561959.1"/>
    </source>
</evidence>
<feature type="transmembrane region" description="Helical" evidence="5">
    <location>
        <begin position="333"/>
        <end position="353"/>
    </location>
</feature>
<dbReference type="PROSITE" id="PS50088">
    <property type="entry name" value="ANK_REPEAT"/>
    <property type="match status" value="6"/>
</dbReference>
<keyword evidence="5" id="KW-0812">Transmembrane</keyword>
<dbReference type="Pfam" id="PF12796">
    <property type="entry name" value="Ank_2"/>
    <property type="match status" value="2"/>
</dbReference>
<evidence type="ECO:0000256" key="2">
    <source>
        <dbReference type="ARBA" id="ARBA00023043"/>
    </source>
</evidence>
<accession>A0A9P8RR82</accession>
<sequence length="1103" mass="123062">MALPLGLRIALVITLASPASASSSGDDFSNNLFSDLAPLLALFGERVAQQFMSQSMGWADNIIFAMAPLGIVTAIVGAIRVGGPTWLKAIIGRARENRAVAEAELMSSTSDEVCELWNGQQVVRVMGSAPIREFICLQYRQDAKDNLRKGEMGGEGWKGDNADNIKCLALQDAVGKYLLEHAAEIFPRRQPQYDSEKESSNYMTGQNNLSGGSEIRKCERIIIQSDHSNGKPIRGYAFPFTAAGTTTLVTGMLICCYVVESSTREKMYRAADGMEAHILWVQKRQTVNDQSFDSALIIARGARSVITTSRRSGENSSEKSNENRKQVGSTASGILATTGTLISLIGFIVQFIGLRGMHWSATIMQLGATAIMAAIRAWVRRGLAADPFCHTLSPEFEMDFLARKLDIRKDLGRLSKWPGPASAEAISVAIATEVVMNTFFPSLDHDFDWTFDTVDGGTVHFRLKQEDRKWVANVAEIEAALSLWLGYVLWNNEVSIQKGNSESVSTEREDKWLRVEGVYKKRGMRLIDRYTRTLHRDLMWWMTGELDRIKVVRATSLRDGGHTEIDRHRVVGYGSRIADSKEPQLAAYETRELPKLNDSSIHMQEDEILAAVLDIPLNLLFAQEMFSAFMQVVAKKLEGPITGEVTVRPAQTTDISGATAWQYFTLQNPVLLNLAQNIQNTGLGNIEDVYLSIIPQFSNSHRLPKMDAIIEWTRQHAKGYEQLGHWKEAGDAYLWLFQTFMSFDREGDTAIQATATLMEFLRSLTSAARLRKEQAYENWAIKDLEDLRSGIQKELQKQDDKVLSGLLEMYSRQGRDWEHGLTRETGGSLRAGVGATEFPEVFGYTRLHQVTRYFQYEVDERIRTELGRGISVNARDILHWTPIHYASAKGNTTFVEVFLRNHADANTEDLAGWTPLHYASLRNHGLVIWSLLRAGAEIGFRGRDGISPLHCAAIEGHIDVVRLLVEAGADVNILDASRNTPLHWAAYRGWVDVTKYLWQEGSRKTREQNGRTPLHLAAGAGKGDIVSCLLKEGAEAEAKDRDRRTALHMAAWSGQVEVVRLLAGEFKANVEAQDSRGWTALYMADLRGRNQVAQLLRSNAQAP</sequence>
<dbReference type="Gene3D" id="1.25.40.20">
    <property type="entry name" value="Ankyrin repeat-containing domain"/>
    <property type="match status" value="3"/>
</dbReference>
<dbReference type="PANTHER" id="PTHR24198:SF165">
    <property type="entry name" value="ANKYRIN REPEAT-CONTAINING PROTEIN-RELATED"/>
    <property type="match status" value="1"/>
</dbReference>
<organism evidence="7 8">
    <name type="scientific">Trichoglossum hirsutum</name>
    <dbReference type="NCBI Taxonomy" id="265104"/>
    <lineage>
        <taxon>Eukaryota</taxon>
        <taxon>Fungi</taxon>
        <taxon>Dikarya</taxon>
        <taxon>Ascomycota</taxon>
        <taxon>Pezizomycotina</taxon>
        <taxon>Geoglossomycetes</taxon>
        <taxon>Geoglossales</taxon>
        <taxon>Geoglossaceae</taxon>
        <taxon>Trichoglossum</taxon>
    </lineage>
</organism>
<dbReference type="PRINTS" id="PR01415">
    <property type="entry name" value="ANKYRIN"/>
</dbReference>
<keyword evidence="5" id="KW-0472">Membrane</keyword>
<feature type="repeat" description="ANK" evidence="3">
    <location>
        <begin position="944"/>
        <end position="976"/>
    </location>
</feature>